<comment type="caution">
    <text evidence="1">The sequence shown here is derived from an EMBL/GenBank/DDBJ whole genome shotgun (WGS) entry which is preliminary data.</text>
</comment>
<accession>A0A8X6MXR5</accession>
<evidence type="ECO:0000313" key="2">
    <source>
        <dbReference type="Proteomes" id="UP000887013"/>
    </source>
</evidence>
<proteinExistence type="predicted"/>
<reference evidence="1" key="1">
    <citation type="submission" date="2020-08" db="EMBL/GenBank/DDBJ databases">
        <title>Multicomponent nature underlies the extraordinary mechanical properties of spider dragline silk.</title>
        <authorList>
            <person name="Kono N."/>
            <person name="Nakamura H."/>
            <person name="Mori M."/>
            <person name="Yoshida Y."/>
            <person name="Ohtoshi R."/>
            <person name="Malay A.D."/>
            <person name="Moran D.A.P."/>
            <person name="Tomita M."/>
            <person name="Numata K."/>
            <person name="Arakawa K."/>
        </authorList>
    </citation>
    <scope>NUCLEOTIDE SEQUENCE</scope>
</reference>
<name>A0A8X6MXR5_NEPPI</name>
<protein>
    <submittedName>
        <fullName evidence="1">Uncharacterized protein</fullName>
    </submittedName>
</protein>
<dbReference type="Proteomes" id="UP000887013">
    <property type="component" value="Unassembled WGS sequence"/>
</dbReference>
<sequence>MEVLTVRDSVISCGDQDRDKLRQVQIWQPARMIFVHQGLRLDYQNMGFSSQICMPSWDSDGCQGIGDRTVARKTSSIENGRVARLSNDRRRQLSTSPCCAGPPGIGFLLLMWKLEDQGVNSGSL</sequence>
<gene>
    <name evidence="1" type="ORF">NPIL_17391</name>
</gene>
<keyword evidence="2" id="KW-1185">Reference proteome</keyword>
<evidence type="ECO:0000313" key="1">
    <source>
        <dbReference type="EMBL" id="GFS83257.1"/>
    </source>
</evidence>
<dbReference type="AlphaFoldDB" id="A0A8X6MXR5"/>
<dbReference type="EMBL" id="BMAW01051922">
    <property type="protein sequence ID" value="GFS83257.1"/>
    <property type="molecule type" value="Genomic_DNA"/>
</dbReference>
<organism evidence="1 2">
    <name type="scientific">Nephila pilipes</name>
    <name type="common">Giant wood spider</name>
    <name type="synonym">Nephila maculata</name>
    <dbReference type="NCBI Taxonomy" id="299642"/>
    <lineage>
        <taxon>Eukaryota</taxon>
        <taxon>Metazoa</taxon>
        <taxon>Ecdysozoa</taxon>
        <taxon>Arthropoda</taxon>
        <taxon>Chelicerata</taxon>
        <taxon>Arachnida</taxon>
        <taxon>Araneae</taxon>
        <taxon>Araneomorphae</taxon>
        <taxon>Entelegynae</taxon>
        <taxon>Araneoidea</taxon>
        <taxon>Nephilidae</taxon>
        <taxon>Nephila</taxon>
    </lineage>
</organism>